<dbReference type="Proteomes" id="UP000813444">
    <property type="component" value="Unassembled WGS sequence"/>
</dbReference>
<comment type="caution">
    <text evidence="8">The sequence shown here is derived from an EMBL/GenBank/DDBJ whole genome shotgun (WGS) entry which is preliminary data.</text>
</comment>
<evidence type="ECO:0000313" key="9">
    <source>
        <dbReference type="Proteomes" id="UP000813444"/>
    </source>
</evidence>
<keyword evidence="5" id="KW-0560">Oxidoreductase</keyword>
<evidence type="ECO:0000256" key="1">
    <source>
        <dbReference type="ARBA" id="ARBA00001974"/>
    </source>
</evidence>
<proteinExistence type="inferred from homology"/>
<feature type="compositionally biased region" description="Low complexity" evidence="6">
    <location>
        <begin position="114"/>
        <end position="123"/>
    </location>
</feature>
<evidence type="ECO:0000256" key="4">
    <source>
        <dbReference type="ARBA" id="ARBA00022827"/>
    </source>
</evidence>
<dbReference type="InterPro" id="IPR036188">
    <property type="entry name" value="FAD/NAD-bd_sf"/>
</dbReference>
<dbReference type="EMBL" id="JAGPNK010000008">
    <property type="protein sequence ID" value="KAH7317043.1"/>
    <property type="molecule type" value="Genomic_DNA"/>
</dbReference>
<dbReference type="SUPFAM" id="SSF51905">
    <property type="entry name" value="FAD/NAD(P)-binding domain"/>
    <property type="match status" value="1"/>
</dbReference>
<feature type="region of interest" description="Disordered" evidence="6">
    <location>
        <begin position="113"/>
        <end position="133"/>
    </location>
</feature>
<comment type="cofactor">
    <cofactor evidence="1">
        <name>FAD</name>
        <dbReference type="ChEBI" id="CHEBI:57692"/>
    </cofactor>
</comment>
<evidence type="ECO:0000256" key="3">
    <source>
        <dbReference type="ARBA" id="ARBA00022630"/>
    </source>
</evidence>
<evidence type="ECO:0000256" key="5">
    <source>
        <dbReference type="ARBA" id="ARBA00023002"/>
    </source>
</evidence>
<dbReference type="AlphaFoldDB" id="A0A8K0WRX6"/>
<evidence type="ECO:0000259" key="7">
    <source>
        <dbReference type="Pfam" id="PF05199"/>
    </source>
</evidence>
<gene>
    <name evidence="8" type="ORF">B0I35DRAFT_479825</name>
</gene>
<dbReference type="Gene3D" id="3.50.50.60">
    <property type="entry name" value="FAD/NAD(P)-binding domain"/>
    <property type="match status" value="2"/>
</dbReference>
<reference evidence="8" key="1">
    <citation type="journal article" date="2021" name="Nat. Commun.">
        <title>Genetic determinants of endophytism in the Arabidopsis root mycobiome.</title>
        <authorList>
            <person name="Mesny F."/>
            <person name="Miyauchi S."/>
            <person name="Thiergart T."/>
            <person name="Pickel B."/>
            <person name="Atanasova L."/>
            <person name="Karlsson M."/>
            <person name="Huettel B."/>
            <person name="Barry K.W."/>
            <person name="Haridas S."/>
            <person name="Chen C."/>
            <person name="Bauer D."/>
            <person name="Andreopoulos W."/>
            <person name="Pangilinan J."/>
            <person name="LaButti K."/>
            <person name="Riley R."/>
            <person name="Lipzen A."/>
            <person name="Clum A."/>
            <person name="Drula E."/>
            <person name="Henrissat B."/>
            <person name="Kohler A."/>
            <person name="Grigoriev I.V."/>
            <person name="Martin F.M."/>
            <person name="Hacquard S."/>
        </authorList>
    </citation>
    <scope>NUCLEOTIDE SEQUENCE</scope>
    <source>
        <strain evidence="8">MPI-CAGE-CH-0235</strain>
    </source>
</reference>
<dbReference type="InterPro" id="IPR051473">
    <property type="entry name" value="P2Ox-like"/>
</dbReference>
<dbReference type="PANTHER" id="PTHR42784:SF1">
    <property type="entry name" value="PYRANOSE 2-OXIDASE"/>
    <property type="match status" value="1"/>
</dbReference>
<protein>
    <recommendedName>
        <fullName evidence="7">Glucose-methanol-choline oxidoreductase C-terminal domain-containing protein</fullName>
    </recommendedName>
</protein>
<organism evidence="8 9">
    <name type="scientific">Stachybotrys elegans</name>
    <dbReference type="NCBI Taxonomy" id="80388"/>
    <lineage>
        <taxon>Eukaryota</taxon>
        <taxon>Fungi</taxon>
        <taxon>Dikarya</taxon>
        <taxon>Ascomycota</taxon>
        <taxon>Pezizomycotina</taxon>
        <taxon>Sordariomycetes</taxon>
        <taxon>Hypocreomycetidae</taxon>
        <taxon>Hypocreales</taxon>
        <taxon>Stachybotryaceae</taxon>
        <taxon>Stachybotrys</taxon>
    </lineage>
</organism>
<comment type="similarity">
    <text evidence="2">Belongs to the GMC oxidoreductase family.</text>
</comment>
<keyword evidence="9" id="KW-1185">Reference proteome</keyword>
<keyword evidence="4" id="KW-0274">FAD</keyword>
<keyword evidence="3" id="KW-0285">Flavoprotein</keyword>
<dbReference type="InterPro" id="IPR007867">
    <property type="entry name" value="GMC_OxRtase_C"/>
</dbReference>
<name>A0A8K0WRX6_9HYPO</name>
<evidence type="ECO:0000256" key="2">
    <source>
        <dbReference type="ARBA" id="ARBA00010790"/>
    </source>
</evidence>
<feature type="domain" description="Glucose-methanol-choline oxidoreductase C-terminal" evidence="7">
    <location>
        <begin position="443"/>
        <end position="567"/>
    </location>
</feature>
<accession>A0A8K0WRX6</accession>
<evidence type="ECO:0000313" key="8">
    <source>
        <dbReference type="EMBL" id="KAH7317043.1"/>
    </source>
</evidence>
<dbReference type="Pfam" id="PF05199">
    <property type="entry name" value="GMC_oxred_C"/>
    <property type="match status" value="1"/>
</dbReference>
<evidence type="ECO:0000256" key="6">
    <source>
        <dbReference type="SAM" id="MobiDB-lite"/>
    </source>
</evidence>
<dbReference type="OrthoDB" id="167809at2759"/>
<dbReference type="PANTHER" id="PTHR42784">
    <property type="entry name" value="PYRANOSE 2-OXIDASE"/>
    <property type="match status" value="1"/>
</dbReference>
<dbReference type="GO" id="GO:0016614">
    <property type="term" value="F:oxidoreductase activity, acting on CH-OH group of donors"/>
    <property type="evidence" value="ECO:0007669"/>
    <property type="project" value="InterPro"/>
</dbReference>
<sequence>MGSLFESLFLKSVNGELGQSMAEALVGYVKGLQQRAASSSSGSSSDDGQLGGGALARMLVEDGQKVLVIERGKTDFLTHCLNTSRPHFDHESQKSPGRDNELLYNMLPGKCDLAPSDSSQSSSEEPDASACGGKPWYGIGGRSLFWSLESHEIGENVVKANSPSEIADSLWGTADQQVGGDDLPGHDGSTITMPSKEGWYTKAARLLANSPPGDVAYASAKGDITIAEAKLNSAVQKFAQDQTVAVPQGAEFADGSRLYYFPQGGYSTADWLVDHMYKKDKLSKIVCGVEVVSFSLNTKGDTVEALTLRDINGIHNLPVDAHTKVVLCAGTVNTAAIALRSGKKSKADFQKNHKLVGQGLTDHEIWIAKYWKRITRDQIGEQPLELGCNVKVNENPALLTVCIHAEKFYGHGFSTGEANPETKESDLVNVLNIMLEFEAPLNESGKVTLSGSDSASAADRKPLLQIKRKRLDSSQAFEDDLRDIVKSIGTTFGFEGVDQPQLATWGSVAHEVGTMRMDRPNSSGGLDTGVVDSDLKVHDVKNLYVCDLSVFPLSPTANPSKTLTALAMRLADYLRHLEEDDDKRVSFKPL</sequence>